<protein>
    <submittedName>
        <fullName evidence="8">Subtilase family protein</fullName>
    </submittedName>
</protein>
<evidence type="ECO:0000256" key="4">
    <source>
        <dbReference type="ARBA" id="ARBA00022825"/>
    </source>
</evidence>
<dbReference type="PROSITE" id="PS51318">
    <property type="entry name" value="TAT"/>
    <property type="match status" value="1"/>
</dbReference>
<evidence type="ECO:0000259" key="7">
    <source>
        <dbReference type="Pfam" id="PF00082"/>
    </source>
</evidence>
<keyword evidence="3 5" id="KW-0378">Hydrolase</keyword>
<keyword evidence="4 5" id="KW-0720">Serine protease</keyword>
<dbReference type="InterPro" id="IPR006311">
    <property type="entry name" value="TAT_signal"/>
</dbReference>
<evidence type="ECO:0000256" key="3">
    <source>
        <dbReference type="ARBA" id="ARBA00022801"/>
    </source>
</evidence>
<feature type="domain" description="Peptidase S8/S53" evidence="7">
    <location>
        <begin position="182"/>
        <end position="425"/>
    </location>
</feature>
<dbReference type="Pfam" id="PF00082">
    <property type="entry name" value="Peptidase_S8"/>
    <property type="match status" value="1"/>
</dbReference>
<evidence type="ECO:0000256" key="5">
    <source>
        <dbReference type="PROSITE-ProRule" id="PRU01240"/>
    </source>
</evidence>
<proteinExistence type="inferred from homology"/>
<dbReference type="InterPro" id="IPR000209">
    <property type="entry name" value="Peptidase_S8/S53_dom"/>
</dbReference>
<dbReference type="SUPFAM" id="SSF52743">
    <property type="entry name" value="Subtilisin-like"/>
    <property type="match status" value="1"/>
</dbReference>
<dbReference type="GO" id="GO:0004252">
    <property type="term" value="F:serine-type endopeptidase activity"/>
    <property type="evidence" value="ECO:0007669"/>
    <property type="project" value="UniProtKB-UniRule"/>
</dbReference>
<dbReference type="PANTHER" id="PTHR43806:SF11">
    <property type="entry name" value="CEREVISIN-RELATED"/>
    <property type="match status" value="1"/>
</dbReference>
<dbReference type="InterPro" id="IPR050131">
    <property type="entry name" value="Peptidase_S8_subtilisin-like"/>
</dbReference>
<dbReference type="EMBL" id="FMIA01000002">
    <property type="protein sequence ID" value="SCL55379.1"/>
    <property type="molecule type" value="Genomic_DNA"/>
</dbReference>
<feature type="active site" description="Charge relay system" evidence="5">
    <location>
        <position position="394"/>
    </location>
</feature>
<dbReference type="STRING" id="683228.GA0070617_2941"/>
<dbReference type="InterPro" id="IPR015500">
    <property type="entry name" value="Peptidase_S8_subtilisin-rel"/>
</dbReference>
<keyword evidence="2 5" id="KW-0645">Protease</keyword>
<dbReference type="AlphaFoldDB" id="A0A1C6UNA0"/>
<feature type="active site" description="Charge relay system" evidence="5">
    <location>
        <position position="191"/>
    </location>
</feature>
<evidence type="ECO:0000256" key="2">
    <source>
        <dbReference type="ARBA" id="ARBA00022670"/>
    </source>
</evidence>
<name>A0A1C6UNA0_9ACTN</name>
<dbReference type="GO" id="GO:0006508">
    <property type="term" value="P:proteolysis"/>
    <property type="evidence" value="ECO:0007669"/>
    <property type="project" value="UniProtKB-KW"/>
</dbReference>
<dbReference type="Proteomes" id="UP000198937">
    <property type="component" value="Unassembled WGS sequence"/>
</dbReference>
<feature type="signal peptide" evidence="6">
    <location>
        <begin position="1"/>
        <end position="44"/>
    </location>
</feature>
<dbReference type="PRINTS" id="PR00723">
    <property type="entry name" value="SUBTILISIN"/>
</dbReference>
<evidence type="ECO:0000313" key="8">
    <source>
        <dbReference type="EMBL" id="SCL55379.1"/>
    </source>
</evidence>
<evidence type="ECO:0000256" key="6">
    <source>
        <dbReference type="SAM" id="SignalP"/>
    </source>
</evidence>
<organism evidence="8 9">
    <name type="scientific">Micromonospora yangpuensis</name>
    <dbReference type="NCBI Taxonomy" id="683228"/>
    <lineage>
        <taxon>Bacteria</taxon>
        <taxon>Bacillati</taxon>
        <taxon>Actinomycetota</taxon>
        <taxon>Actinomycetes</taxon>
        <taxon>Micromonosporales</taxon>
        <taxon>Micromonosporaceae</taxon>
        <taxon>Micromonospora</taxon>
    </lineage>
</organism>
<keyword evidence="6" id="KW-0732">Signal</keyword>
<dbReference type="PROSITE" id="PS51892">
    <property type="entry name" value="SUBTILASE"/>
    <property type="match status" value="1"/>
</dbReference>
<sequence length="437" mass="45135">MSPDCSGVPHPPGRLSRRQVVRWSALAAAALPLGMAARPRPAHAADQTPESYQRAFAEAVAADKTVRRHTVAGREFLYRPRQLLVARQDLARVTARLRALGHQVTEGSGFAGVGRLLFARETEIPSVVSQLRDPKQWPGQPVPQVQPHHVLVGFGNIMGNPGAPPRAAAALPAPDPARLGEGAGVTVGVCDTGIWASAGTAHPQWLGGSYLPEPDDIDPLYVSAGLLALQGGHGTFVAGLVRQAAPGVRFDPEAALNATGVGDEESLVAAVGRLDPQVSVVNLSLGYFTQDDQPPLPLVNLLAGLPRRVAVVAAAGNAGSARPAWPAASPRVLAVAAVAEGPDGLLPADYSGHGPWVDACAVGDRVSTYVDGELRLPGQPGLLFAGFAAWAGTSFATAHVSGRLAALMTSTGLDAEAARAALVAGARWHPDYGVLVG</sequence>
<dbReference type="CDD" id="cd00306">
    <property type="entry name" value="Peptidases_S8_S53"/>
    <property type="match status" value="1"/>
</dbReference>
<gene>
    <name evidence="8" type="ORF">GA0070617_2941</name>
</gene>
<reference evidence="8 9" key="1">
    <citation type="submission" date="2016-06" db="EMBL/GenBank/DDBJ databases">
        <authorList>
            <person name="Kjaerup R.B."/>
            <person name="Dalgaard T.S."/>
            <person name="Juul-Madsen H.R."/>
        </authorList>
    </citation>
    <scope>NUCLEOTIDE SEQUENCE [LARGE SCALE GENOMIC DNA]</scope>
    <source>
        <strain evidence="8 9">DSM 45577</strain>
    </source>
</reference>
<dbReference type="InterPro" id="IPR036852">
    <property type="entry name" value="Peptidase_S8/S53_dom_sf"/>
</dbReference>
<evidence type="ECO:0000313" key="9">
    <source>
        <dbReference type="Proteomes" id="UP000198937"/>
    </source>
</evidence>
<accession>A0A1C6UNA0</accession>
<comment type="similarity">
    <text evidence="1 5">Belongs to the peptidase S8 family.</text>
</comment>
<evidence type="ECO:0000256" key="1">
    <source>
        <dbReference type="ARBA" id="ARBA00011073"/>
    </source>
</evidence>
<keyword evidence="9" id="KW-1185">Reference proteome</keyword>
<dbReference type="Gene3D" id="3.40.50.200">
    <property type="entry name" value="Peptidase S8/S53 domain"/>
    <property type="match status" value="1"/>
</dbReference>
<feature type="chain" id="PRO_5008747877" evidence="6">
    <location>
        <begin position="45"/>
        <end position="437"/>
    </location>
</feature>
<feature type="active site" description="Charge relay system" evidence="5">
    <location>
        <position position="233"/>
    </location>
</feature>
<dbReference type="PANTHER" id="PTHR43806">
    <property type="entry name" value="PEPTIDASE S8"/>
    <property type="match status" value="1"/>
</dbReference>